<gene>
    <name evidence="7" type="ORF">CathTA2_2972</name>
</gene>
<evidence type="ECO:0000259" key="6">
    <source>
        <dbReference type="Pfam" id="PF10150"/>
    </source>
</evidence>
<keyword evidence="2" id="KW-0479">Metal-binding</keyword>
<organism evidence="7 8">
    <name type="scientific">Caldalkalibacillus thermarum (strain TA2.A1)</name>
    <dbReference type="NCBI Taxonomy" id="986075"/>
    <lineage>
        <taxon>Bacteria</taxon>
        <taxon>Bacillati</taxon>
        <taxon>Bacillota</taxon>
        <taxon>Bacilli</taxon>
        <taxon>Bacillales</taxon>
        <taxon>Bacillaceae</taxon>
        <taxon>Caldalkalibacillus</taxon>
    </lineage>
</organism>
<dbReference type="GO" id="GO:0004540">
    <property type="term" value="F:RNA nuclease activity"/>
    <property type="evidence" value="ECO:0007669"/>
    <property type="project" value="InterPro"/>
</dbReference>
<dbReference type="Gene3D" id="2.40.50.140">
    <property type="entry name" value="Nucleic acid-binding proteins"/>
    <property type="match status" value="1"/>
</dbReference>
<dbReference type="PANTHER" id="PTHR30001:SF0">
    <property type="entry name" value="RIBONUCLEASE G"/>
    <property type="match status" value="1"/>
</dbReference>
<dbReference type="NCBIfam" id="TIGR00757">
    <property type="entry name" value="RNaseEG"/>
    <property type="match status" value="1"/>
</dbReference>
<dbReference type="GO" id="GO:0005737">
    <property type="term" value="C:cytoplasm"/>
    <property type="evidence" value="ECO:0007669"/>
    <property type="project" value="TreeGrafter"/>
</dbReference>
<feature type="domain" description="RNA-binding protein AU-1/Ribonuclease E/G" evidence="6">
    <location>
        <begin position="114"/>
        <end position="379"/>
    </location>
</feature>
<protein>
    <submittedName>
        <fullName evidence="7">Ribonuclease, Rne/Rng family</fullName>
    </submittedName>
</protein>
<reference evidence="7 8" key="1">
    <citation type="journal article" date="2011" name="J. Bacteriol.">
        <title>Draft genome sequence of the thermoalkaliphilic Caldalkalibacillus thermarum strain TA2.A1.</title>
        <authorList>
            <person name="Kalamorz F."/>
            <person name="Keis S."/>
            <person name="McMillan D.G."/>
            <person name="Olsson K."/>
            <person name="Stanton J.A."/>
            <person name="Stockwell P."/>
            <person name="Black M.A."/>
            <person name="Klingeman D.M."/>
            <person name="Land M.L."/>
            <person name="Han C.S."/>
            <person name="Martin S.L."/>
            <person name="Becher S.A."/>
            <person name="Peddie C.J."/>
            <person name="Morgan H.W."/>
            <person name="Matthies D."/>
            <person name="Preiss L."/>
            <person name="Meier T."/>
            <person name="Brown S.D."/>
            <person name="Cook G.M."/>
        </authorList>
    </citation>
    <scope>NUCLEOTIDE SEQUENCE [LARGE SCALE GENOMIC DNA]</scope>
    <source>
        <strain evidence="7 8">TA2.A1</strain>
    </source>
</reference>
<keyword evidence="4" id="KW-0460">Magnesium</keyword>
<sequence>MIQREGTKTEVAVLENGRLAEYLAETDGEQRTGAIYKGRIIDVLPGLDACFVDIGLSKPAYLQKEDLLAVQQAEHRGEPLDITCLVKRGETLLVQVKKEGRDAKGPKVTANIKLVGHYLIYLPYGGQLKFSRRITDSNQLRRLSAWGEGWLKEKEGLILRTAAQEIDTDTLAEEGERLRQTWVNVKHTASQREAPCLIAEQEGLLEQVVSHLVSRGPTECLINDQRLYARLEKKLQPLKHVTLSLCSAEKSLFEACGISEEINTLFQRKVWLKSGGYLVIEETEALTVIDVNTGRCTGQDHWEQTALLVNLEAAQELARQIRLRDIGGMIVIDFLHLKGEEGRQQVLKALEEALEADRKETHVLGYTALGLVEMTRKKTTESLWHKWTRPCSVCHGRGRIKKESGKNNTQGNRQPY</sequence>
<dbReference type="PANTHER" id="PTHR30001">
    <property type="entry name" value="RIBONUCLEASE"/>
    <property type="match status" value="1"/>
</dbReference>
<dbReference type="EMBL" id="AFCE01000164">
    <property type="protein sequence ID" value="EGL81609.1"/>
    <property type="molecule type" value="Genomic_DNA"/>
</dbReference>
<keyword evidence="3" id="KW-0378">Hydrolase</keyword>
<evidence type="ECO:0000256" key="5">
    <source>
        <dbReference type="ARBA" id="ARBA00022884"/>
    </source>
</evidence>
<dbReference type="GO" id="GO:0016787">
    <property type="term" value="F:hydrolase activity"/>
    <property type="evidence" value="ECO:0007669"/>
    <property type="project" value="UniProtKB-KW"/>
</dbReference>
<comment type="caution">
    <text evidence="7">The sequence shown here is derived from an EMBL/GenBank/DDBJ whole genome shotgun (WGS) entry which is preliminary data.</text>
</comment>
<dbReference type="AlphaFoldDB" id="F5LAN7"/>
<evidence type="ECO:0000256" key="3">
    <source>
        <dbReference type="ARBA" id="ARBA00022801"/>
    </source>
</evidence>
<dbReference type="eggNOG" id="COG1530">
    <property type="taxonomic scope" value="Bacteria"/>
</dbReference>
<dbReference type="Proteomes" id="UP000010716">
    <property type="component" value="Unassembled WGS sequence"/>
</dbReference>
<dbReference type="GO" id="GO:0003723">
    <property type="term" value="F:RNA binding"/>
    <property type="evidence" value="ECO:0007669"/>
    <property type="project" value="UniProtKB-KW"/>
</dbReference>
<evidence type="ECO:0000313" key="8">
    <source>
        <dbReference type="Proteomes" id="UP000010716"/>
    </source>
</evidence>
<dbReference type="SUPFAM" id="SSF50249">
    <property type="entry name" value="Nucleic acid-binding proteins"/>
    <property type="match status" value="1"/>
</dbReference>
<name>F5LAN7_CALTT</name>
<dbReference type="CDD" id="cd04453">
    <property type="entry name" value="S1_RNase_E"/>
    <property type="match status" value="1"/>
</dbReference>
<evidence type="ECO:0000256" key="4">
    <source>
        <dbReference type="ARBA" id="ARBA00022842"/>
    </source>
</evidence>
<dbReference type="GO" id="GO:0046872">
    <property type="term" value="F:metal ion binding"/>
    <property type="evidence" value="ECO:0007669"/>
    <property type="project" value="UniProtKB-KW"/>
</dbReference>
<dbReference type="InterPro" id="IPR012340">
    <property type="entry name" value="NA-bd_OB-fold"/>
</dbReference>
<dbReference type="InterPro" id="IPR004659">
    <property type="entry name" value="RNase_E/G"/>
</dbReference>
<accession>F5LAN7</accession>
<evidence type="ECO:0000256" key="2">
    <source>
        <dbReference type="ARBA" id="ARBA00022723"/>
    </source>
</evidence>
<evidence type="ECO:0000313" key="7">
    <source>
        <dbReference type="EMBL" id="EGL81609.1"/>
    </source>
</evidence>
<dbReference type="GO" id="GO:0006364">
    <property type="term" value="P:rRNA processing"/>
    <property type="evidence" value="ECO:0007669"/>
    <property type="project" value="TreeGrafter"/>
</dbReference>
<evidence type="ECO:0000256" key="1">
    <source>
        <dbReference type="ARBA" id="ARBA00001946"/>
    </source>
</evidence>
<proteinExistence type="predicted"/>
<dbReference type="InterPro" id="IPR019307">
    <property type="entry name" value="RNA-bd_AU-1/RNase_E/G"/>
</dbReference>
<comment type="cofactor">
    <cofactor evidence="1">
        <name>Mg(2+)</name>
        <dbReference type="ChEBI" id="CHEBI:18420"/>
    </cofactor>
</comment>
<keyword evidence="5" id="KW-0694">RNA-binding</keyword>
<dbReference type="Pfam" id="PF10150">
    <property type="entry name" value="RNase_E_G"/>
    <property type="match status" value="1"/>
</dbReference>